<dbReference type="EMBL" id="JBHSNL010000001">
    <property type="protein sequence ID" value="MFC5543865.1"/>
    <property type="molecule type" value="Genomic_DNA"/>
</dbReference>
<evidence type="ECO:0000256" key="2">
    <source>
        <dbReference type="ARBA" id="ARBA00022603"/>
    </source>
</evidence>
<dbReference type="PANTHER" id="PTHR43667:SF2">
    <property type="entry name" value="FATTY ACID C-METHYL TRANSFERASE"/>
    <property type="match status" value="1"/>
</dbReference>
<keyword evidence="5" id="KW-0443">Lipid metabolism</keyword>
<evidence type="ECO:0000256" key="6">
    <source>
        <dbReference type="SAM" id="Coils"/>
    </source>
</evidence>
<organism evidence="8 9">
    <name type="scientific">Marinobacter koreensis</name>
    <dbReference type="NCBI Taxonomy" id="335974"/>
    <lineage>
        <taxon>Bacteria</taxon>
        <taxon>Pseudomonadati</taxon>
        <taxon>Pseudomonadota</taxon>
        <taxon>Gammaproteobacteria</taxon>
        <taxon>Pseudomonadales</taxon>
        <taxon>Marinobacteraceae</taxon>
        <taxon>Marinobacter</taxon>
    </lineage>
</organism>
<comment type="caution">
    <text evidence="8">The sequence shown here is derived from an EMBL/GenBank/DDBJ whole genome shotgun (WGS) entry which is preliminary data.</text>
</comment>
<dbReference type="RefSeq" id="WP_248157930.1">
    <property type="nucleotide sequence ID" value="NZ_JAKZAJ010000003.1"/>
</dbReference>
<keyword evidence="6" id="KW-0175">Coiled coil</keyword>
<dbReference type="InterPro" id="IPR029063">
    <property type="entry name" value="SAM-dependent_MTases_sf"/>
</dbReference>
<evidence type="ECO:0000256" key="1">
    <source>
        <dbReference type="ARBA" id="ARBA00010815"/>
    </source>
</evidence>
<dbReference type="CDD" id="cd02440">
    <property type="entry name" value="AdoMet_MTases"/>
    <property type="match status" value="1"/>
</dbReference>
<dbReference type="Pfam" id="PF02353">
    <property type="entry name" value="CMAS"/>
    <property type="match status" value="1"/>
</dbReference>
<reference evidence="9" key="1">
    <citation type="journal article" date="2019" name="Int. J. Syst. Evol. Microbiol.">
        <title>The Global Catalogue of Microorganisms (GCM) 10K type strain sequencing project: providing services to taxonomists for standard genome sequencing and annotation.</title>
        <authorList>
            <consortium name="The Broad Institute Genomics Platform"/>
            <consortium name="The Broad Institute Genome Sequencing Center for Infectious Disease"/>
            <person name="Wu L."/>
            <person name="Ma J."/>
        </authorList>
    </citation>
    <scope>NUCLEOTIDE SEQUENCE [LARGE SCALE GENOMIC DNA]</scope>
    <source>
        <strain evidence="9">CGMCC 4.1799</strain>
    </source>
</reference>
<keyword evidence="2 8" id="KW-0489">Methyltransferase</keyword>
<sequence>MENLNTSVQRQSTTERGQSPLVSRVARHLVLQQLRQLEHGTLTIREPGNQTLTLGDGDTRYPDAELIIHNHSTWRDLLTGGGIGAAEAFVAGDWSTPDLVALLRFFTRNVDRMNEFEDRFSWITKPALKGLHWLNRNTREGSRKNISAHYDLGNDLFEAFLDPTMMYSSAIYPREDATLEEAAVHKLDTICRKLDLQPDDRVVEIGTGWGGFAIHAAKHYGCHVTTTTISKEQLELARHRVKVEGLEDRITLLFDDYRDLEGQFDKLVSIEMIEAVGPQFLDSYFEQINALLKPDGLALVQAINMPEQRYLRALKNVDFIQRYIFPGSFIPSFAAILESVRNRSNLVLTHAEDIGFHYARTLRDWSERFMALEENLEQMGYDRAFRRLWAFYFAYCEAGFSERAIGVSQVLFAKPGNKRANLLSV</sequence>
<dbReference type="PANTHER" id="PTHR43667">
    <property type="entry name" value="CYCLOPROPANE-FATTY-ACYL-PHOSPHOLIPID SYNTHASE"/>
    <property type="match status" value="1"/>
</dbReference>
<keyword evidence="4" id="KW-0949">S-adenosyl-L-methionine</keyword>
<accession>A0ABW0RK06</accession>
<feature type="region of interest" description="Disordered" evidence="7">
    <location>
        <begin position="1"/>
        <end position="20"/>
    </location>
</feature>
<evidence type="ECO:0000256" key="3">
    <source>
        <dbReference type="ARBA" id="ARBA00022679"/>
    </source>
</evidence>
<dbReference type="GO" id="GO:0008168">
    <property type="term" value="F:methyltransferase activity"/>
    <property type="evidence" value="ECO:0007669"/>
    <property type="project" value="UniProtKB-KW"/>
</dbReference>
<dbReference type="Proteomes" id="UP001596055">
    <property type="component" value="Unassembled WGS sequence"/>
</dbReference>
<dbReference type="GO" id="GO:0032259">
    <property type="term" value="P:methylation"/>
    <property type="evidence" value="ECO:0007669"/>
    <property type="project" value="UniProtKB-KW"/>
</dbReference>
<dbReference type="EC" id="2.1.1.-" evidence="8"/>
<evidence type="ECO:0000256" key="5">
    <source>
        <dbReference type="ARBA" id="ARBA00023098"/>
    </source>
</evidence>
<proteinExistence type="inferred from homology"/>
<dbReference type="SUPFAM" id="SSF53335">
    <property type="entry name" value="S-adenosyl-L-methionine-dependent methyltransferases"/>
    <property type="match status" value="1"/>
</dbReference>
<evidence type="ECO:0000256" key="4">
    <source>
        <dbReference type="ARBA" id="ARBA00022691"/>
    </source>
</evidence>
<dbReference type="InterPro" id="IPR050723">
    <property type="entry name" value="CFA/CMAS"/>
</dbReference>
<evidence type="ECO:0000256" key="7">
    <source>
        <dbReference type="SAM" id="MobiDB-lite"/>
    </source>
</evidence>
<evidence type="ECO:0000313" key="9">
    <source>
        <dbReference type="Proteomes" id="UP001596055"/>
    </source>
</evidence>
<gene>
    <name evidence="8" type="ORF">ACFPQA_02260</name>
</gene>
<evidence type="ECO:0000313" key="8">
    <source>
        <dbReference type="EMBL" id="MFC5543865.1"/>
    </source>
</evidence>
<dbReference type="Gene3D" id="3.40.50.150">
    <property type="entry name" value="Vaccinia Virus protein VP39"/>
    <property type="match status" value="1"/>
</dbReference>
<comment type="similarity">
    <text evidence="1">Belongs to the CFA/CMAS family.</text>
</comment>
<feature type="coiled-coil region" evidence="6">
    <location>
        <begin position="229"/>
        <end position="263"/>
    </location>
</feature>
<keyword evidence="9" id="KW-1185">Reference proteome</keyword>
<dbReference type="PIRSF" id="PIRSF003085">
    <property type="entry name" value="CMAS"/>
    <property type="match status" value="1"/>
</dbReference>
<protein>
    <submittedName>
        <fullName evidence="8">Class I SAM-dependent methyltransferase</fullName>
        <ecNumber evidence="8">2.1.1.-</ecNumber>
    </submittedName>
</protein>
<name>A0ABW0RK06_9GAMM</name>
<keyword evidence="3 8" id="KW-0808">Transferase</keyword>
<dbReference type="InterPro" id="IPR003333">
    <property type="entry name" value="CMAS"/>
</dbReference>